<evidence type="ECO:0000256" key="2">
    <source>
        <dbReference type="SAM" id="MobiDB-lite"/>
    </source>
</evidence>
<evidence type="ECO:0000313" key="5">
    <source>
        <dbReference type="Proteomes" id="UP001201980"/>
    </source>
</evidence>
<evidence type="ECO:0000256" key="1">
    <source>
        <dbReference type="ARBA" id="ARBA00035112"/>
    </source>
</evidence>
<keyword evidence="3" id="KW-1133">Transmembrane helix</keyword>
<keyword evidence="3" id="KW-0472">Membrane</keyword>
<keyword evidence="3" id="KW-0812">Transmembrane</keyword>
<feature type="region of interest" description="Disordered" evidence="2">
    <location>
        <begin position="1"/>
        <end position="96"/>
    </location>
</feature>
<comment type="similarity">
    <text evidence="1">Belongs to the ustYa family.</text>
</comment>
<evidence type="ECO:0000313" key="4">
    <source>
        <dbReference type="EMBL" id="KAJ2893718.1"/>
    </source>
</evidence>
<sequence>MESLNRTLGRKPSSSSSSPHRYEPVSPTDDWDLEIGLRVHTNPPGSPSSSSLRAAPSAQSPNSRSNSSRRSPARRQQQQLQNHQRNGGRLPSRTSNSVSNAWAKRLREPIICTVPIVIATLFLLISATFFVFLGMVLGRFYPLNAKYRELKLDEECARRGSEYSPVLEDISLSYESTTFNGSFMHENRYRLDASPEVDEAWEELGVNYTLRQVLMCNVDTGVLGQVWVHPDHPSAFPDFETTHKCKNYNEVREWARLHQEPPTDELLPGYVEPPEVGGVYTDIP</sequence>
<organism evidence="4 5">
    <name type="scientific">Zalerion maritima</name>
    <dbReference type="NCBI Taxonomy" id="339359"/>
    <lineage>
        <taxon>Eukaryota</taxon>
        <taxon>Fungi</taxon>
        <taxon>Dikarya</taxon>
        <taxon>Ascomycota</taxon>
        <taxon>Pezizomycotina</taxon>
        <taxon>Sordariomycetes</taxon>
        <taxon>Lulworthiomycetidae</taxon>
        <taxon>Lulworthiales</taxon>
        <taxon>Lulworthiaceae</taxon>
        <taxon>Zalerion</taxon>
    </lineage>
</organism>
<feature type="transmembrane region" description="Helical" evidence="3">
    <location>
        <begin position="116"/>
        <end position="141"/>
    </location>
</feature>
<proteinExistence type="inferred from homology"/>
<dbReference type="PANTHER" id="PTHR33365">
    <property type="entry name" value="YALI0B05434P"/>
    <property type="match status" value="1"/>
</dbReference>
<dbReference type="AlphaFoldDB" id="A0AAD5WNN9"/>
<dbReference type="InterPro" id="IPR021765">
    <property type="entry name" value="UstYa-like"/>
</dbReference>
<dbReference type="Proteomes" id="UP001201980">
    <property type="component" value="Unassembled WGS sequence"/>
</dbReference>
<feature type="compositionally biased region" description="Low complexity" evidence="2">
    <location>
        <begin position="47"/>
        <end position="85"/>
    </location>
</feature>
<gene>
    <name evidence="4" type="ORF">MKZ38_008304</name>
</gene>
<dbReference type="PANTHER" id="PTHR33365:SF13">
    <property type="entry name" value="TAT PATHWAY SIGNAL SEQUENCE"/>
    <property type="match status" value="1"/>
</dbReference>
<evidence type="ECO:0000256" key="3">
    <source>
        <dbReference type="SAM" id="Phobius"/>
    </source>
</evidence>
<dbReference type="EMBL" id="JAKWBI020000574">
    <property type="protein sequence ID" value="KAJ2893718.1"/>
    <property type="molecule type" value="Genomic_DNA"/>
</dbReference>
<dbReference type="GO" id="GO:0043386">
    <property type="term" value="P:mycotoxin biosynthetic process"/>
    <property type="evidence" value="ECO:0007669"/>
    <property type="project" value="InterPro"/>
</dbReference>
<accession>A0AAD5WNN9</accession>
<comment type="caution">
    <text evidence="4">The sequence shown here is derived from an EMBL/GenBank/DDBJ whole genome shotgun (WGS) entry which is preliminary data.</text>
</comment>
<protein>
    <submittedName>
        <fullName evidence="4">Tat pathway signal sequence</fullName>
    </submittedName>
</protein>
<dbReference type="Pfam" id="PF11807">
    <property type="entry name" value="UstYa"/>
    <property type="match status" value="2"/>
</dbReference>
<reference evidence="4" key="1">
    <citation type="submission" date="2022-07" db="EMBL/GenBank/DDBJ databases">
        <title>Draft genome sequence of Zalerion maritima ATCC 34329, a (micro)plastics degrading marine fungus.</title>
        <authorList>
            <person name="Paco A."/>
            <person name="Goncalves M.F.M."/>
            <person name="Rocha-Santos T.A.P."/>
            <person name="Alves A."/>
        </authorList>
    </citation>
    <scope>NUCLEOTIDE SEQUENCE</scope>
    <source>
        <strain evidence="4">ATCC 34329</strain>
    </source>
</reference>
<name>A0AAD5WNN9_9PEZI</name>
<keyword evidence="5" id="KW-1185">Reference proteome</keyword>